<dbReference type="EMBL" id="JABLKP010000006">
    <property type="protein sequence ID" value="NQP83318.1"/>
    <property type="molecule type" value="Genomic_DNA"/>
</dbReference>
<evidence type="ECO:0008006" key="3">
    <source>
        <dbReference type="Google" id="ProtNLM"/>
    </source>
</evidence>
<sequence length="48" mass="5809">MRRTIETRFFESYALFDIEQLFARGLIGLQLRIAQILLTYNLSYFDFN</sequence>
<dbReference type="AlphaFoldDB" id="A0A9Q5C210"/>
<gene>
    <name evidence="1" type="ORF">HO898_06150</name>
</gene>
<evidence type="ECO:0000313" key="1">
    <source>
        <dbReference type="EMBL" id="NQP83318.1"/>
    </source>
</evidence>
<organism evidence="1 2">
    <name type="scientific">Streptococcus suis</name>
    <dbReference type="NCBI Taxonomy" id="1307"/>
    <lineage>
        <taxon>Bacteria</taxon>
        <taxon>Bacillati</taxon>
        <taxon>Bacillota</taxon>
        <taxon>Bacilli</taxon>
        <taxon>Lactobacillales</taxon>
        <taxon>Streptococcaceae</taxon>
        <taxon>Streptococcus</taxon>
    </lineage>
</organism>
<proteinExistence type="predicted"/>
<accession>A0A9Q5C210</accession>
<protein>
    <recommendedName>
        <fullName evidence="3">Transposase</fullName>
    </recommendedName>
</protein>
<evidence type="ECO:0000313" key="2">
    <source>
        <dbReference type="Proteomes" id="UP000748881"/>
    </source>
</evidence>
<dbReference type="Proteomes" id="UP000748881">
    <property type="component" value="Unassembled WGS sequence"/>
</dbReference>
<dbReference type="RefSeq" id="WP_024389405.1">
    <property type="nucleotide sequence ID" value="NZ_POJM01000027.1"/>
</dbReference>
<comment type="caution">
    <text evidence="1">The sequence shown here is derived from an EMBL/GenBank/DDBJ whole genome shotgun (WGS) entry which is preliminary data.</text>
</comment>
<name>A0A9Q5C210_STRSU</name>
<reference evidence="1" key="1">
    <citation type="submission" date="2020-05" db="EMBL/GenBank/DDBJ databases">
        <title>Linking phenotype, genotype and ecology: antimicrobial resistance in the zoonotic pathogen Streptococcus suis.</title>
        <authorList>
            <person name="Hadjirin N.F."/>
            <person name="Miller E.L."/>
            <person name="Murray G.R."/>
            <person name="Yen P.L.K."/>
            <person name="Phuc H.D."/>
            <person name="Wileman T.M."/>
            <person name="Hernandez-Garcia J."/>
            <person name="Williamson S.M."/>
            <person name="Parkhill J."/>
            <person name="Maskell D.J."/>
            <person name="Zhou R."/>
            <person name="Fittipaldi N."/>
            <person name="Gottschalk M."/>
            <person name="Tucker A.D.W."/>
            <person name="Hoa N.T."/>
            <person name="Welch J."/>
            <person name="Weinert L.A."/>
        </authorList>
    </citation>
    <scope>NUCLEOTIDE SEQUENCE</scope>
    <source>
        <strain evidence="1">TMW_SS111</strain>
    </source>
</reference>